<keyword evidence="6 7" id="KW-0472">Membrane</keyword>
<reference evidence="8 9" key="1">
    <citation type="submission" date="2019-11" db="EMBL/GenBank/DDBJ databases">
        <title>Pseudodesulfovibrio alkaliphilus, sp. nov., an alkaliphilic sulfate-reducing bacteria from mud volcano of Taman peninsula, Russia.</title>
        <authorList>
            <person name="Frolova A."/>
            <person name="Merkel A.Y."/>
            <person name="Slobodkin A.I."/>
        </authorList>
    </citation>
    <scope>NUCLEOTIDE SEQUENCE [LARGE SCALE GENOMIC DNA]</scope>
    <source>
        <strain evidence="8 9">F-1</strain>
    </source>
</reference>
<dbReference type="Gene3D" id="1.10.1760.20">
    <property type="match status" value="1"/>
</dbReference>
<keyword evidence="2" id="KW-0813">Transport</keyword>
<sequence>MHISEGVLSPTVLMAGAALTAAGCWIGYRKLQYDKIVTASVLSATFFVGSLIHVPLGPSSVHLLLNGIAGVVLGWVAFPCILVALLLQAVLFQFGGLSVLGVNTVNVAAPAVLCFYLLRPLLAGGPGRAAVAGFLGGAGAVFGTALMTALSLALSDEGFLTTARLVVVGHLPVMIIEGVVTMFAVGFLARVRPELLAGFGRLQHGNAGGQSC</sequence>
<evidence type="ECO:0000256" key="1">
    <source>
        <dbReference type="ARBA" id="ARBA00004651"/>
    </source>
</evidence>
<organism evidence="8 9">
    <name type="scientific">Pseudodesulfovibrio alkaliphilus</name>
    <dbReference type="NCBI Taxonomy" id="2661613"/>
    <lineage>
        <taxon>Bacteria</taxon>
        <taxon>Pseudomonadati</taxon>
        <taxon>Thermodesulfobacteriota</taxon>
        <taxon>Desulfovibrionia</taxon>
        <taxon>Desulfovibrionales</taxon>
        <taxon>Desulfovibrionaceae</taxon>
    </lineage>
</organism>
<dbReference type="Proteomes" id="UP000461162">
    <property type="component" value="Unassembled WGS sequence"/>
</dbReference>
<feature type="transmembrane region" description="Helical" evidence="7">
    <location>
        <begin position="6"/>
        <end position="28"/>
    </location>
</feature>
<dbReference type="PANTHER" id="PTHR34229:SF1">
    <property type="entry name" value="METAL TRANSPORT PROTEIN HI_1621-RELATED"/>
    <property type="match status" value="1"/>
</dbReference>
<feature type="transmembrane region" description="Helical" evidence="7">
    <location>
        <begin position="68"/>
        <end position="87"/>
    </location>
</feature>
<evidence type="ECO:0000313" key="8">
    <source>
        <dbReference type="EMBL" id="MUM78606.1"/>
    </source>
</evidence>
<keyword evidence="3" id="KW-1003">Cell membrane</keyword>
<dbReference type="GO" id="GO:0005886">
    <property type="term" value="C:plasma membrane"/>
    <property type="evidence" value="ECO:0007669"/>
    <property type="project" value="UniProtKB-SubCell"/>
</dbReference>
<dbReference type="GO" id="GO:0000041">
    <property type="term" value="P:transition metal ion transport"/>
    <property type="evidence" value="ECO:0007669"/>
    <property type="project" value="InterPro"/>
</dbReference>
<evidence type="ECO:0000313" key="9">
    <source>
        <dbReference type="Proteomes" id="UP000461162"/>
    </source>
</evidence>
<accession>A0A7K1KR81</accession>
<comment type="subcellular location">
    <subcellularLocation>
        <location evidence="1">Cell membrane</location>
        <topology evidence="1">Multi-pass membrane protein</topology>
    </subcellularLocation>
</comment>
<name>A0A7K1KR81_9BACT</name>
<evidence type="ECO:0000256" key="6">
    <source>
        <dbReference type="ARBA" id="ARBA00023136"/>
    </source>
</evidence>
<dbReference type="AlphaFoldDB" id="A0A7K1KR81"/>
<evidence type="ECO:0000256" key="3">
    <source>
        <dbReference type="ARBA" id="ARBA00022475"/>
    </source>
</evidence>
<dbReference type="InterPro" id="IPR002751">
    <property type="entry name" value="CbiM/NikMN"/>
</dbReference>
<dbReference type="Pfam" id="PF01891">
    <property type="entry name" value="CbiM"/>
    <property type="match status" value="1"/>
</dbReference>
<protein>
    <submittedName>
        <fullName evidence="8">Cobalt transporter CbiM</fullName>
    </submittedName>
</protein>
<dbReference type="NCBIfam" id="NF004909">
    <property type="entry name" value="PRK06265.2-5"/>
    <property type="match status" value="1"/>
</dbReference>
<feature type="transmembrane region" description="Helical" evidence="7">
    <location>
        <begin position="35"/>
        <end position="56"/>
    </location>
</feature>
<evidence type="ECO:0000256" key="5">
    <source>
        <dbReference type="ARBA" id="ARBA00022989"/>
    </source>
</evidence>
<keyword evidence="9" id="KW-1185">Reference proteome</keyword>
<feature type="transmembrane region" description="Helical" evidence="7">
    <location>
        <begin position="94"/>
        <end position="118"/>
    </location>
</feature>
<dbReference type="EMBL" id="WODC01000010">
    <property type="protein sequence ID" value="MUM78606.1"/>
    <property type="molecule type" value="Genomic_DNA"/>
</dbReference>
<evidence type="ECO:0000256" key="2">
    <source>
        <dbReference type="ARBA" id="ARBA00022448"/>
    </source>
</evidence>
<dbReference type="NCBIfam" id="NF004905">
    <property type="entry name" value="PRK06265.1-5"/>
    <property type="match status" value="1"/>
</dbReference>
<proteinExistence type="predicted"/>
<feature type="transmembrane region" description="Helical" evidence="7">
    <location>
        <begin position="165"/>
        <end position="189"/>
    </location>
</feature>
<gene>
    <name evidence="8" type="primary">cbiM</name>
    <name evidence="8" type="ORF">GKC30_13280</name>
</gene>
<dbReference type="RefSeq" id="WP_155935453.1">
    <property type="nucleotide sequence ID" value="NZ_WODC01000010.1"/>
</dbReference>
<keyword evidence="5 7" id="KW-1133">Transmembrane helix</keyword>
<dbReference type="PANTHER" id="PTHR34229">
    <property type="entry name" value="METAL TRANSPORT PROTEIN HI_1621-RELATED"/>
    <property type="match status" value="1"/>
</dbReference>
<keyword evidence="4 7" id="KW-0812">Transmembrane</keyword>
<evidence type="ECO:0000256" key="4">
    <source>
        <dbReference type="ARBA" id="ARBA00022692"/>
    </source>
</evidence>
<comment type="caution">
    <text evidence="8">The sequence shown here is derived from an EMBL/GenBank/DDBJ whole genome shotgun (WGS) entry which is preliminary data.</text>
</comment>
<evidence type="ECO:0000256" key="7">
    <source>
        <dbReference type="SAM" id="Phobius"/>
    </source>
</evidence>
<feature type="transmembrane region" description="Helical" evidence="7">
    <location>
        <begin position="130"/>
        <end position="153"/>
    </location>
</feature>